<evidence type="ECO:0008006" key="4">
    <source>
        <dbReference type="Google" id="ProtNLM"/>
    </source>
</evidence>
<organism evidence="2 3">
    <name type="scientific">Mycolicibacterium rutilum</name>
    <name type="common">Mycobacterium rutilum</name>
    <dbReference type="NCBI Taxonomy" id="370526"/>
    <lineage>
        <taxon>Bacteria</taxon>
        <taxon>Bacillati</taxon>
        <taxon>Actinomycetota</taxon>
        <taxon>Actinomycetes</taxon>
        <taxon>Mycobacteriales</taxon>
        <taxon>Mycobacteriaceae</taxon>
        <taxon>Mycolicibacterium</taxon>
    </lineage>
</organism>
<protein>
    <recommendedName>
        <fullName evidence="4">Sporulation protein YtfJ (Spore_YtfJ)</fullName>
    </recommendedName>
</protein>
<keyword evidence="1" id="KW-0472">Membrane</keyword>
<dbReference type="EMBL" id="LT629971">
    <property type="protein sequence ID" value="SEH77875.1"/>
    <property type="molecule type" value="Genomic_DNA"/>
</dbReference>
<dbReference type="AlphaFoldDB" id="A0A1H6KW78"/>
<reference evidence="3" key="1">
    <citation type="submission" date="2016-10" db="EMBL/GenBank/DDBJ databases">
        <authorList>
            <person name="Varghese N."/>
            <person name="Submissions S."/>
        </authorList>
    </citation>
    <scope>NUCLEOTIDE SEQUENCE [LARGE SCALE GENOMIC DNA]</scope>
    <source>
        <strain evidence="3">DSM 45405</strain>
    </source>
</reference>
<dbReference type="Proteomes" id="UP000182915">
    <property type="component" value="Chromosome I"/>
</dbReference>
<keyword evidence="1" id="KW-1133">Transmembrane helix</keyword>
<dbReference type="STRING" id="370526.SAMN04489835_4028"/>
<accession>A0A1H6KW78</accession>
<keyword evidence="3" id="KW-1185">Reference proteome</keyword>
<proteinExistence type="predicted"/>
<sequence length="116" mass="12539">MDMDLRAELDRIEADPGAARVFGQPYDTADGTTVIPVAKVRARGDRSGARPVGVFVVRDGRARWVPAVDATRISLTGILVGLVSATLAGVAMVRRPPWPDLHGDISNHPLGDRFRR</sequence>
<evidence type="ECO:0000256" key="1">
    <source>
        <dbReference type="SAM" id="Phobius"/>
    </source>
</evidence>
<name>A0A1H6KW78_MYCRU</name>
<evidence type="ECO:0000313" key="2">
    <source>
        <dbReference type="EMBL" id="SEH77875.1"/>
    </source>
</evidence>
<gene>
    <name evidence="2" type="ORF">SAMN04489835_4028</name>
</gene>
<feature type="transmembrane region" description="Helical" evidence="1">
    <location>
        <begin position="73"/>
        <end position="93"/>
    </location>
</feature>
<dbReference type="RefSeq" id="WP_083408657.1">
    <property type="nucleotide sequence ID" value="NZ_LT629971.1"/>
</dbReference>
<keyword evidence="1" id="KW-0812">Transmembrane</keyword>
<evidence type="ECO:0000313" key="3">
    <source>
        <dbReference type="Proteomes" id="UP000182915"/>
    </source>
</evidence>